<evidence type="ECO:0000313" key="4">
    <source>
        <dbReference type="Proteomes" id="UP000321085"/>
    </source>
</evidence>
<keyword evidence="2" id="KW-0812">Transmembrane</keyword>
<feature type="transmembrane region" description="Helical" evidence="2">
    <location>
        <begin position="33"/>
        <end position="60"/>
    </location>
</feature>
<dbReference type="OrthoDB" id="8455715at2"/>
<reference evidence="3 4" key="1">
    <citation type="submission" date="2019-07" db="EMBL/GenBank/DDBJ databases">
        <title>Whole genome shotgun sequence of Microvirga aerophila NBRC 106136.</title>
        <authorList>
            <person name="Hosoyama A."/>
            <person name="Uohara A."/>
            <person name="Ohji S."/>
            <person name="Ichikawa N."/>
        </authorList>
    </citation>
    <scope>NUCLEOTIDE SEQUENCE [LARGE SCALE GENOMIC DNA]</scope>
    <source>
        <strain evidence="3 4">NBRC 106136</strain>
    </source>
</reference>
<evidence type="ECO:0008006" key="5">
    <source>
        <dbReference type="Google" id="ProtNLM"/>
    </source>
</evidence>
<sequence length="350" mass="36905">MIIALFALAVAMILGGLLSAVLGWDIVLVERGWTMVIAGSIMAASGALLIGITAAVSKLVNIQAELMRLHAGLNEPEAAQLPSSSELSVAALAGGLFGGAAAGKAKEDEEQPTLPLFPGRDAPANDVEPALVSEPVEEAPEPTVPLGPRAYSEPQATREPEPAADDDLSEAKVPEFLFAERYNEERYSDDTYPPVRPPELDEALYARDPAEEQGSDIVPEEPPEPIEMAEEARPDELVLETPVEAASLAKEPVPDAADEAAEEPVQAATHTTEPIEEPAVEQPAEVPADEQRSALAIVGTYTSGDNTYVMFSNGSIEAQTPRGVFNFDSLDELKGFIASGGESPKGDQTA</sequence>
<evidence type="ECO:0000256" key="2">
    <source>
        <dbReference type="SAM" id="Phobius"/>
    </source>
</evidence>
<evidence type="ECO:0000256" key="1">
    <source>
        <dbReference type="SAM" id="MobiDB-lite"/>
    </source>
</evidence>
<name>A0A512BUN5_9HYPH</name>
<gene>
    <name evidence="3" type="ORF">MAE02_33210</name>
</gene>
<dbReference type="AlphaFoldDB" id="A0A512BUN5"/>
<evidence type="ECO:0000313" key="3">
    <source>
        <dbReference type="EMBL" id="GEO15625.1"/>
    </source>
</evidence>
<protein>
    <recommendedName>
        <fullName evidence="5">DUF308 domain-containing protein</fullName>
    </recommendedName>
</protein>
<organism evidence="3 4">
    <name type="scientific">Microvirga aerophila</name>
    <dbReference type="NCBI Taxonomy" id="670291"/>
    <lineage>
        <taxon>Bacteria</taxon>
        <taxon>Pseudomonadati</taxon>
        <taxon>Pseudomonadota</taxon>
        <taxon>Alphaproteobacteria</taxon>
        <taxon>Hyphomicrobiales</taxon>
        <taxon>Methylobacteriaceae</taxon>
        <taxon>Microvirga</taxon>
    </lineage>
</organism>
<feature type="region of interest" description="Disordered" evidence="1">
    <location>
        <begin position="251"/>
        <end position="291"/>
    </location>
</feature>
<feature type="region of interest" description="Disordered" evidence="1">
    <location>
        <begin position="102"/>
        <end position="199"/>
    </location>
</feature>
<keyword evidence="4" id="KW-1185">Reference proteome</keyword>
<keyword evidence="2" id="KW-0472">Membrane</keyword>
<accession>A0A512BUN5</accession>
<proteinExistence type="predicted"/>
<dbReference type="Proteomes" id="UP000321085">
    <property type="component" value="Unassembled WGS sequence"/>
</dbReference>
<dbReference type="RefSeq" id="WP_114187755.1">
    <property type="nucleotide sequence ID" value="NZ_BJYU01000045.1"/>
</dbReference>
<keyword evidence="2" id="KW-1133">Transmembrane helix</keyword>
<dbReference type="EMBL" id="BJYU01000045">
    <property type="protein sequence ID" value="GEO15625.1"/>
    <property type="molecule type" value="Genomic_DNA"/>
</dbReference>
<comment type="caution">
    <text evidence="3">The sequence shown here is derived from an EMBL/GenBank/DDBJ whole genome shotgun (WGS) entry which is preliminary data.</text>
</comment>